<dbReference type="GO" id="GO:0003723">
    <property type="term" value="F:RNA binding"/>
    <property type="evidence" value="ECO:0007669"/>
    <property type="project" value="InterPro"/>
</dbReference>
<dbReference type="InterPro" id="IPR006145">
    <property type="entry name" value="PsdUridine_synth_RsuA/RluA"/>
</dbReference>
<dbReference type="RefSeq" id="WP_145060718.1">
    <property type="nucleotide sequence ID" value="NZ_CP036263.1"/>
</dbReference>
<dbReference type="GO" id="GO:0006396">
    <property type="term" value="P:RNA processing"/>
    <property type="evidence" value="ECO:0007669"/>
    <property type="project" value="UniProtKB-ARBA"/>
</dbReference>
<evidence type="ECO:0000259" key="1">
    <source>
        <dbReference type="Pfam" id="PF00849"/>
    </source>
</evidence>
<dbReference type="Proteomes" id="UP000319852">
    <property type="component" value="Chromosome"/>
</dbReference>
<dbReference type="GO" id="GO:0001522">
    <property type="term" value="P:pseudouridine synthesis"/>
    <property type="evidence" value="ECO:0007669"/>
    <property type="project" value="InterPro"/>
</dbReference>
<dbReference type="InterPro" id="IPR020103">
    <property type="entry name" value="PsdUridine_synth_cat_dom_sf"/>
</dbReference>
<proteinExistence type="predicted"/>
<dbReference type="InterPro" id="IPR050188">
    <property type="entry name" value="RluA_PseudoU_synthase"/>
</dbReference>
<evidence type="ECO:0000313" key="3">
    <source>
        <dbReference type="Proteomes" id="UP000319852"/>
    </source>
</evidence>
<dbReference type="SUPFAM" id="SSF55120">
    <property type="entry name" value="Pseudouridine synthase"/>
    <property type="match status" value="1"/>
</dbReference>
<dbReference type="AlphaFoldDB" id="A0A517MXG5"/>
<organism evidence="2 3">
    <name type="scientific">Adhaeretor mobilis</name>
    <dbReference type="NCBI Taxonomy" id="1930276"/>
    <lineage>
        <taxon>Bacteria</taxon>
        <taxon>Pseudomonadati</taxon>
        <taxon>Planctomycetota</taxon>
        <taxon>Planctomycetia</taxon>
        <taxon>Pirellulales</taxon>
        <taxon>Lacipirellulaceae</taxon>
        <taxon>Adhaeretor</taxon>
    </lineage>
</organism>
<dbReference type="GO" id="GO:0160151">
    <property type="term" value="F:tRNA pseudouridine(32) synthase activity"/>
    <property type="evidence" value="ECO:0007669"/>
    <property type="project" value="UniProtKB-EC"/>
</dbReference>
<name>A0A517MXG5_9BACT</name>
<sequence length="240" mass="26308">MPNHSKSPEVLFEDNHLLVLNKPAGLATMGVPAGETSLLTVAKQYLALKYNKPGNVYLGVVSRLDAPVSGIVLFARTSKAASRLSEAFRTRSVEKTYLAAVEGVPDAAQGTLEHYVRKDERNQRMHTTHADAPDAKIAQLSYECLSSNSQSSPLPTSLLKVALGTGRKHQIRVQLAKIGHPILGDKKYGSESSFPEGIALHASELQLEHPVRREPLEIKANLPKYWRSDSRTRCCLAGFE</sequence>
<dbReference type="EMBL" id="CP036263">
    <property type="protein sequence ID" value="QDS99507.1"/>
    <property type="molecule type" value="Genomic_DNA"/>
</dbReference>
<accession>A0A517MXG5</accession>
<dbReference type="Gene3D" id="3.30.2350.10">
    <property type="entry name" value="Pseudouridine synthase"/>
    <property type="match status" value="1"/>
</dbReference>
<keyword evidence="2" id="KW-0413">Isomerase</keyword>
<gene>
    <name evidence="2" type="primary">rluA</name>
    <name evidence="2" type="ORF">HG15A2_28310</name>
</gene>
<dbReference type="PANTHER" id="PTHR21600">
    <property type="entry name" value="MITOCHONDRIAL RNA PSEUDOURIDINE SYNTHASE"/>
    <property type="match status" value="1"/>
</dbReference>
<dbReference type="EC" id="5.4.99.28" evidence="2"/>
<keyword evidence="3" id="KW-1185">Reference proteome</keyword>
<reference evidence="2 3" key="1">
    <citation type="submission" date="2019-02" db="EMBL/GenBank/DDBJ databases">
        <title>Deep-cultivation of Planctomycetes and their phenomic and genomic characterization uncovers novel biology.</title>
        <authorList>
            <person name="Wiegand S."/>
            <person name="Jogler M."/>
            <person name="Boedeker C."/>
            <person name="Pinto D."/>
            <person name="Vollmers J."/>
            <person name="Rivas-Marin E."/>
            <person name="Kohn T."/>
            <person name="Peeters S.H."/>
            <person name="Heuer A."/>
            <person name="Rast P."/>
            <person name="Oberbeckmann S."/>
            <person name="Bunk B."/>
            <person name="Jeske O."/>
            <person name="Meyerdierks A."/>
            <person name="Storesund J.E."/>
            <person name="Kallscheuer N."/>
            <person name="Luecker S."/>
            <person name="Lage O.M."/>
            <person name="Pohl T."/>
            <person name="Merkel B.J."/>
            <person name="Hornburger P."/>
            <person name="Mueller R.-W."/>
            <person name="Bruemmer F."/>
            <person name="Labrenz M."/>
            <person name="Spormann A.M."/>
            <person name="Op den Camp H."/>
            <person name="Overmann J."/>
            <person name="Amann R."/>
            <person name="Jetten M.S.M."/>
            <person name="Mascher T."/>
            <person name="Medema M.H."/>
            <person name="Devos D.P."/>
            <person name="Kaster A.-K."/>
            <person name="Ovreas L."/>
            <person name="Rohde M."/>
            <person name="Galperin M.Y."/>
            <person name="Jogler C."/>
        </authorList>
    </citation>
    <scope>NUCLEOTIDE SEQUENCE [LARGE SCALE GENOMIC DNA]</scope>
    <source>
        <strain evidence="2 3">HG15A2</strain>
    </source>
</reference>
<dbReference type="Pfam" id="PF00849">
    <property type="entry name" value="PseudoU_synth_2"/>
    <property type="match status" value="1"/>
</dbReference>
<dbReference type="OrthoDB" id="9784108at2"/>
<dbReference type="CDD" id="cd02869">
    <property type="entry name" value="PseudoU_synth_RluA_like"/>
    <property type="match status" value="1"/>
</dbReference>
<dbReference type="KEGG" id="amob:HG15A2_28310"/>
<evidence type="ECO:0000313" key="2">
    <source>
        <dbReference type="EMBL" id="QDS99507.1"/>
    </source>
</evidence>
<protein>
    <submittedName>
        <fullName evidence="2">Ribosomal large subunit pseudouridine synthase A</fullName>
        <ecNumber evidence="2">5.4.99.28</ecNumber>
    </submittedName>
</protein>
<feature type="domain" description="Pseudouridine synthase RsuA/RluA-like" evidence="1">
    <location>
        <begin position="16"/>
        <end position="176"/>
    </location>
</feature>